<dbReference type="Gene3D" id="2.20.25.100">
    <property type="entry name" value="Zn-binding ribosomal proteins"/>
    <property type="match status" value="1"/>
</dbReference>
<dbReference type="PANTHER" id="PTHR46634">
    <property type="entry name" value="M REDUCTASE II SUBUNIT GAMMA, PUTATIVE (DUF3741)-RELATED"/>
    <property type="match status" value="1"/>
</dbReference>
<proteinExistence type="predicted"/>
<protein>
    <recommendedName>
        <fullName evidence="2">DUF4378 domain-containing protein</fullName>
    </recommendedName>
</protein>
<evidence type="ECO:0000313" key="3">
    <source>
        <dbReference type="EMBL" id="KAG8370856.1"/>
    </source>
</evidence>
<name>A0AAV6WIA0_9LAMI</name>
<feature type="region of interest" description="Disordered" evidence="1">
    <location>
        <begin position="148"/>
        <end position="175"/>
    </location>
</feature>
<dbReference type="EMBL" id="WHWC01000013">
    <property type="protein sequence ID" value="KAG8370856.1"/>
    <property type="molecule type" value="Genomic_DNA"/>
</dbReference>
<feature type="compositionally biased region" description="Polar residues" evidence="1">
    <location>
        <begin position="252"/>
        <end position="271"/>
    </location>
</feature>
<reference evidence="3" key="1">
    <citation type="submission" date="2019-10" db="EMBL/GenBank/DDBJ databases">
        <authorList>
            <person name="Zhang R."/>
            <person name="Pan Y."/>
            <person name="Wang J."/>
            <person name="Ma R."/>
            <person name="Yu S."/>
        </authorList>
    </citation>
    <scope>NUCLEOTIDE SEQUENCE</scope>
    <source>
        <strain evidence="3">LA-IB0</strain>
        <tissue evidence="3">Leaf</tissue>
    </source>
</reference>
<accession>A0AAV6WIA0</accession>
<keyword evidence="4" id="KW-1185">Reference proteome</keyword>
<dbReference type="AlphaFoldDB" id="A0AAV6WIA0"/>
<organism evidence="3 4">
    <name type="scientific">Buddleja alternifolia</name>
    <dbReference type="NCBI Taxonomy" id="168488"/>
    <lineage>
        <taxon>Eukaryota</taxon>
        <taxon>Viridiplantae</taxon>
        <taxon>Streptophyta</taxon>
        <taxon>Embryophyta</taxon>
        <taxon>Tracheophyta</taxon>
        <taxon>Spermatophyta</taxon>
        <taxon>Magnoliopsida</taxon>
        <taxon>eudicotyledons</taxon>
        <taxon>Gunneridae</taxon>
        <taxon>Pentapetalae</taxon>
        <taxon>asterids</taxon>
        <taxon>lamiids</taxon>
        <taxon>Lamiales</taxon>
        <taxon>Scrophulariaceae</taxon>
        <taxon>Buddlejeae</taxon>
        <taxon>Buddleja</taxon>
    </lineage>
</organism>
<sequence>MALTRKPFGPFIKRYYIDLKDKETLHEAKRRQKRSTRKLVFDCVNAVLVDIVGYGSDGSQRVMANTIVEEVWAQMNAWFCRECVYDDCGDENTLVVERVVRKEVVGKGWNGNLTLEIDNLGKEIEGKLLEELVEETVVELTEVLPDVDGNVNGTDANKTQPNPNSWSTGKLRQTWQREAEPRPFYTGEGEKDDWEEVMDQMASTDEEPFPWPNINFPREDMEEASKQYKRALIVKYNDVGVNNDTPKDAPKTTRQMPKTDGNTGDANSAQSPDEYGPWMLVQGRDRRPAKNQTVGTAAQSKEKNRVNLGKENPPTKSIFKAGGQDTYEWKEKEKSAFQVRKDNIQKGKIINGGQAKKKSDTTSSESSLGSKFSVLEDELVDLDSPAQLDPSSRIKMNDSIVAQAQTKEIGTLQKEKASLAHLASSPTLASPQDQPMPNKVELRDPPAELEKAKHKLKRLVPTPNSFFMDVKCLGLFKHNYCF</sequence>
<dbReference type="PANTHER" id="PTHR46634:SF3">
    <property type="entry name" value="M REDUCTASE II SUBUNIT GAMMA, PUTATIVE (DUF3741)-RELATED"/>
    <property type="match status" value="1"/>
</dbReference>
<feature type="region of interest" description="Disordered" evidence="1">
    <location>
        <begin position="240"/>
        <end position="321"/>
    </location>
</feature>
<feature type="domain" description="DUF4378" evidence="2">
    <location>
        <begin position="25"/>
        <end position="135"/>
    </location>
</feature>
<dbReference type="Proteomes" id="UP000826271">
    <property type="component" value="Unassembled WGS sequence"/>
</dbReference>
<evidence type="ECO:0000313" key="4">
    <source>
        <dbReference type="Proteomes" id="UP000826271"/>
    </source>
</evidence>
<feature type="region of interest" description="Disordered" evidence="1">
    <location>
        <begin position="347"/>
        <end position="369"/>
    </location>
</feature>
<comment type="caution">
    <text evidence="3">The sequence shown here is derived from an EMBL/GenBank/DDBJ whole genome shotgun (WGS) entry which is preliminary data.</text>
</comment>
<feature type="compositionally biased region" description="Polar residues" evidence="1">
    <location>
        <begin position="151"/>
        <end position="174"/>
    </location>
</feature>
<evidence type="ECO:0000259" key="2">
    <source>
        <dbReference type="Pfam" id="PF14309"/>
    </source>
</evidence>
<dbReference type="InterPro" id="IPR023407">
    <property type="entry name" value="Ribosomal_eS27_Zn-bd_dom_sf"/>
</dbReference>
<gene>
    <name evidence="3" type="ORF">BUALT_Bualt13G0026900</name>
</gene>
<evidence type="ECO:0000256" key="1">
    <source>
        <dbReference type="SAM" id="MobiDB-lite"/>
    </source>
</evidence>
<dbReference type="InterPro" id="IPR025486">
    <property type="entry name" value="DUF4378"/>
</dbReference>
<feature type="compositionally biased region" description="Polar residues" evidence="1">
    <location>
        <begin position="290"/>
        <end position="299"/>
    </location>
</feature>
<dbReference type="Pfam" id="PF14309">
    <property type="entry name" value="DUF4378"/>
    <property type="match status" value="1"/>
</dbReference>